<dbReference type="Gene3D" id="3.10.129.10">
    <property type="entry name" value="Hotdog Thioesterase"/>
    <property type="match status" value="1"/>
</dbReference>
<evidence type="ECO:0000313" key="1">
    <source>
        <dbReference type="EMBL" id="SBV98249.1"/>
    </source>
</evidence>
<dbReference type="InterPro" id="IPR016776">
    <property type="entry name" value="ApeP-like_dehydratase"/>
</dbReference>
<gene>
    <name evidence="1" type="ORF">KL86DPRO_11357</name>
</gene>
<dbReference type="EMBL" id="FLUQ01000001">
    <property type="protein sequence ID" value="SBV98249.1"/>
    <property type="molecule type" value="Genomic_DNA"/>
</dbReference>
<protein>
    <submittedName>
        <fullName evidence="1">Putative (3R)-hydroxyacyl-(Acyl carrier protein) dehydratase-related protein</fullName>
    </submittedName>
</protein>
<reference evidence="1" key="1">
    <citation type="submission" date="2016-04" db="EMBL/GenBank/DDBJ databases">
        <authorList>
            <person name="Evans L.H."/>
            <person name="Alamgir A."/>
            <person name="Owens N."/>
            <person name="Weber N.D."/>
            <person name="Virtaneva K."/>
            <person name="Barbian K."/>
            <person name="Babar A."/>
            <person name="Rosenke K."/>
        </authorList>
    </citation>
    <scope>NUCLEOTIDE SEQUENCE</scope>
    <source>
        <strain evidence="1">86</strain>
    </source>
</reference>
<dbReference type="SUPFAM" id="SSF54637">
    <property type="entry name" value="Thioesterase/thiol ester dehydrase-isomerase"/>
    <property type="match status" value="1"/>
</dbReference>
<accession>A0A212JFP2</accession>
<proteinExistence type="predicted"/>
<name>A0A212JFP2_9DELT</name>
<sequence>MTVPAASFPPASFPLDARVLLPHAGPMCCIDTLLASSKTGATAEVTLVPGHSLLRGETLDGAGYVELAAQTAGAMQGYDLYIHNLPPKPGFLVGVQDFHIHEEARAGDTLRITVALTAELAEVSVLSAEVFRDGSLLAEGRLKVFVPE</sequence>
<dbReference type="AlphaFoldDB" id="A0A212JFP2"/>
<organism evidence="1">
    <name type="scientific">uncultured delta proteobacterium</name>
    <dbReference type="NCBI Taxonomy" id="34034"/>
    <lineage>
        <taxon>Bacteria</taxon>
        <taxon>Deltaproteobacteria</taxon>
        <taxon>environmental samples</taxon>
    </lineage>
</organism>
<dbReference type="InterPro" id="IPR029069">
    <property type="entry name" value="HotDog_dom_sf"/>
</dbReference>
<dbReference type="Pfam" id="PF22817">
    <property type="entry name" value="ApeP-like"/>
    <property type="match status" value="1"/>
</dbReference>